<dbReference type="Gene3D" id="3.40.50.150">
    <property type="entry name" value="Vaccinia Virus protein VP39"/>
    <property type="match status" value="1"/>
</dbReference>
<keyword evidence="2 4" id="KW-0808">Transferase</keyword>
<evidence type="ECO:0000256" key="4">
    <source>
        <dbReference type="PROSITE-ProRule" id="PRU00354"/>
    </source>
</evidence>
<sequence>MARTRRALPIQYVLTLALTCLTAPLLFANVARFVAPIYGHFLASQYHFHAATASVLIGGVLGYFRVPKNARLPLSIGIASLLGLMIGYMRFSFDYSGTLGPTFGPLVSMAIVYPVLGLQAAALVSRLPQKKMDSALLVCGVLVGSFLNAKKVDTLARKLVDVKTCGIIDLAIYGWITLAFLDALDMWPRTVDVPSPALQEEKSNADSKGEKKGKKRTSGKQEEKKETGVQSTAPLPASDGRSVMSKSFNLILAIALPLLLRSSFDGGLQCNLPSVKPEQHGKYSILARDESVTGYLSVIEDPNLHDGTRFLRCDHSLIGGAYLQHEMDSVFGSFYYLDFVRFVDRKKDDTERALQIGLGIGVTTRSLTLHTPIQVDLVELDPIVYTYARKYFDLPEPHSVHFGDGRAFLDESPDGVYDYVLHDVFTGGLVPSTLFSVEALQNVRRVLKPNGVLALNYVGTLDSLATKAVIKTLHTVFPNLECYTEDPKEAAGPDAIYNIVFFASSKRIVFLPPSQDDMARGGLYAEFLKTFDDHRVDLDFRTVAGELMTDKKNMLPKLQIESAKKHWKVMRTLFGIEFWGV</sequence>
<dbReference type="AlphaFoldDB" id="A0A0L0H840"/>
<evidence type="ECO:0000256" key="5">
    <source>
        <dbReference type="SAM" id="MobiDB-lite"/>
    </source>
</evidence>
<protein>
    <recommendedName>
        <fullName evidence="7">PABS domain-containing protein</fullName>
    </recommendedName>
</protein>
<feature type="domain" description="PABS" evidence="7">
    <location>
        <begin position="351"/>
        <end position="506"/>
    </location>
</feature>
<evidence type="ECO:0000313" key="9">
    <source>
        <dbReference type="Proteomes" id="UP000053201"/>
    </source>
</evidence>
<dbReference type="SUPFAM" id="SSF53335">
    <property type="entry name" value="S-adenosyl-L-methionine-dependent methyltransferases"/>
    <property type="match status" value="1"/>
</dbReference>
<evidence type="ECO:0000256" key="2">
    <source>
        <dbReference type="ARBA" id="ARBA00022679"/>
    </source>
</evidence>
<organism evidence="8 9">
    <name type="scientific">Spizellomyces punctatus (strain DAOM BR117)</name>
    <dbReference type="NCBI Taxonomy" id="645134"/>
    <lineage>
        <taxon>Eukaryota</taxon>
        <taxon>Fungi</taxon>
        <taxon>Fungi incertae sedis</taxon>
        <taxon>Chytridiomycota</taxon>
        <taxon>Chytridiomycota incertae sedis</taxon>
        <taxon>Chytridiomycetes</taxon>
        <taxon>Spizellomycetales</taxon>
        <taxon>Spizellomycetaceae</taxon>
        <taxon>Spizellomyces</taxon>
    </lineage>
</organism>
<evidence type="ECO:0000313" key="8">
    <source>
        <dbReference type="EMBL" id="KNC96868.1"/>
    </source>
</evidence>
<dbReference type="CDD" id="cd02440">
    <property type="entry name" value="AdoMet_MTases"/>
    <property type="match status" value="1"/>
</dbReference>
<feature type="transmembrane region" description="Helical" evidence="6">
    <location>
        <begin position="46"/>
        <end position="64"/>
    </location>
</feature>
<dbReference type="PANTHER" id="PTHR43317">
    <property type="entry name" value="THERMOSPERMINE SYNTHASE ACAULIS5"/>
    <property type="match status" value="1"/>
</dbReference>
<dbReference type="InterPro" id="IPR029063">
    <property type="entry name" value="SAM-dependent_MTases_sf"/>
</dbReference>
<gene>
    <name evidence="8" type="ORF">SPPG_07700</name>
</gene>
<dbReference type="InterPro" id="IPR030374">
    <property type="entry name" value="PABS"/>
</dbReference>
<dbReference type="NCBIfam" id="NF037959">
    <property type="entry name" value="MFS_SpdSyn"/>
    <property type="match status" value="1"/>
</dbReference>
<comment type="similarity">
    <text evidence="1">Belongs to the spermidine/spermine synthase family.</text>
</comment>
<keyword evidence="6" id="KW-0812">Transmembrane</keyword>
<evidence type="ECO:0000256" key="6">
    <source>
        <dbReference type="SAM" id="Phobius"/>
    </source>
</evidence>
<feature type="transmembrane region" description="Helical" evidence="6">
    <location>
        <begin position="71"/>
        <end position="91"/>
    </location>
</feature>
<keyword evidence="6" id="KW-0472">Membrane</keyword>
<dbReference type="eggNOG" id="KOG2352">
    <property type="taxonomic scope" value="Eukaryota"/>
</dbReference>
<feature type="region of interest" description="Disordered" evidence="5">
    <location>
        <begin position="195"/>
        <end position="238"/>
    </location>
</feature>
<dbReference type="VEuPathDB" id="FungiDB:SPPG_07700"/>
<dbReference type="PANTHER" id="PTHR43317:SF1">
    <property type="entry name" value="THERMOSPERMINE SYNTHASE ACAULIS5"/>
    <property type="match status" value="1"/>
</dbReference>
<keyword evidence="3 4" id="KW-0620">Polyamine biosynthesis</keyword>
<feature type="compositionally biased region" description="Basic and acidic residues" evidence="5">
    <location>
        <begin position="199"/>
        <end position="210"/>
    </location>
</feature>
<name>A0A0L0H840_SPIPD</name>
<proteinExistence type="inferred from homology"/>
<dbReference type="Pfam" id="PF01564">
    <property type="entry name" value="Spermine_synth"/>
    <property type="match status" value="1"/>
</dbReference>
<reference evidence="8 9" key="1">
    <citation type="submission" date="2009-08" db="EMBL/GenBank/DDBJ databases">
        <title>The Genome Sequence of Spizellomyces punctatus strain DAOM BR117.</title>
        <authorList>
            <consortium name="The Broad Institute Genome Sequencing Platform"/>
            <person name="Russ C."/>
            <person name="Cuomo C."/>
            <person name="Shea T."/>
            <person name="Young S.K."/>
            <person name="Zeng Q."/>
            <person name="Koehrsen M."/>
            <person name="Haas B."/>
            <person name="Borodovsky M."/>
            <person name="Guigo R."/>
            <person name="Alvarado L."/>
            <person name="Berlin A."/>
            <person name="Bochicchio J."/>
            <person name="Borenstein D."/>
            <person name="Chapman S."/>
            <person name="Chen Z."/>
            <person name="Engels R."/>
            <person name="Freedman E."/>
            <person name="Gellesch M."/>
            <person name="Goldberg J."/>
            <person name="Griggs A."/>
            <person name="Gujja S."/>
            <person name="Heiman D."/>
            <person name="Hepburn T."/>
            <person name="Howarth C."/>
            <person name="Jen D."/>
            <person name="Larson L."/>
            <person name="Lewis B."/>
            <person name="Mehta T."/>
            <person name="Park D."/>
            <person name="Pearson M."/>
            <person name="Roberts A."/>
            <person name="Saif S."/>
            <person name="Shenoy N."/>
            <person name="Sisk P."/>
            <person name="Stolte C."/>
            <person name="Sykes S."/>
            <person name="Thomson T."/>
            <person name="Walk T."/>
            <person name="White J."/>
            <person name="Yandava C."/>
            <person name="Burger G."/>
            <person name="Gray M.W."/>
            <person name="Holland P.W.H."/>
            <person name="King N."/>
            <person name="Lang F.B.F."/>
            <person name="Roger A.J."/>
            <person name="Ruiz-Trillo I."/>
            <person name="Lander E."/>
            <person name="Nusbaum C."/>
        </authorList>
    </citation>
    <scope>NUCLEOTIDE SEQUENCE [LARGE SCALE GENOMIC DNA]</scope>
    <source>
        <strain evidence="8 9">DAOM BR117</strain>
    </source>
</reference>
<dbReference type="OrthoDB" id="2016285at2759"/>
<accession>A0A0L0H840</accession>
<dbReference type="GO" id="GO:0006596">
    <property type="term" value="P:polyamine biosynthetic process"/>
    <property type="evidence" value="ECO:0007669"/>
    <property type="project" value="UniProtKB-UniRule"/>
</dbReference>
<feature type="transmembrane region" description="Helical" evidence="6">
    <location>
        <begin position="103"/>
        <end position="124"/>
    </location>
</feature>
<dbReference type="RefSeq" id="XP_016604908.1">
    <property type="nucleotide sequence ID" value="XM_016755856.1"/>
</dbReference>
<dbReference type="EMBL" id="KQ257466">
    <property type="protein sequence ID" value="KNC96868.1"/>
    <property type="molecule type" value="Genomic_DNA"/>
</dbReference>
<dbReference type="STRING" id="645134.A0A0L0H840"/>
<evidence type="ECO:0000256" key="1">
    <source>
        <dbReference type="ARBA" id="ARBA00007867"/>
    </source>
</evidence>
<dbReference type="Proteomes" id="UP000053201">
    <property type="component" value="Unassembled WGS sequence"/>
</dbReference>
<dbReference type="GeneID" id="27690897"/>
<keyword evidence="9" id="KW-1185">Reference proteome</keyword>
<evidence type="ECO:0000259" key="7">
    <source>
        <dbReference type="PROSITE" id="PS51006"/>
    </source>
</evidence>
<dbReference type="InParanoid" id="A0A0L0H840"/>
<dbReference type="GO" id="GO:0016740">
    <property type="term" value="F:transferase activity"/>
    <property type="evidence" value="ECO:0007669"/>
    <property type="project" value="UniProtKB-UniRule"/>
</dbReference>
<keyword evidence="6" id="KW-1133">Transmembrane helix</keyword>
<evidence type="ECO:0000256" key="3">
    <source>
        <dbReference type="ARBA" id="ARBA00023115"/>
    </source>
</evidence>
<feature type="active site" description="Proton acceptor" evidence="4">
    <location>
        <position position="423"/>
    </location>
</feature>
<dbReference type="PROSITE" id="PS51006">
    <property type="entry name" value="PABS_2"/>
    <property type="match status" value="1"/>
</dbReference>
<feature type="transmembrane region" description="Helical" evidence="6">
    <location>
        <begin position="12"/>
        <end position="34"/>
    </location>
</feature>